<keyword evidence="3" id="KW-0732">Signal</keyword>
<protein>
    <submittedName>
        <fullName evidence="4">Uncharacterized protein</fullName>
    </submittedName>
</protein>
<name>A0A926I231_9FIRM</name>
<dbReference type="RefSeq" id="WP_177714674.1">
    <property type="nucleotide sequence ID" value="NZ_JACRSQ010000013.1"/>
</dbReference>
<dbReference type="Gene3D" id="2.160.20.110">
    <property type="match status" value="1"/>
</dbReference>
<evidence type="ECO:0000256" key="2">
    <source>
        <dbReference type="SAM" id="Phobius"/>
    </source>
</evidence>
<evidence type="ECO:0000313" key="4">
    <source>
        <dbReference type="EMBL" id="MBC8543890.1"/>
    </source>
</evidence>
<organism evidence="4 5">
    <name type="scientific">Bianquea renquensis</name>
    <dbReference type="NCBI Taxonomy" id="2763661"/>
    <lineage>
        <taxon>Bacteria</taxon>
        <taxon>Bacillati</taxon>
        <taxon>Bacillota</taxon>
        <taxon>Clostridia</taxon>
        <taxon>Eubacteriales</taxon>
        <taxon>Bianqueaceae</taxon>
        <taxon>Bianquea</taxon>
    </lineage>
</organism>
<keyword evidence="5" id="KW-1185">Reference proteome</keyword>
<dbReference type="Proteomes" id="UP000657006">
    <property type="component" value="Unassembled WGS sequence"/>
</dbReference>
<proteinExistence type="predicted"/>
<feature type="chain" id="PRO_5038767030" evidence="3">
    <location>
        <begin position="28"/>
        <end position="1312"/>
    </location>
</feature>
<evidence type="ECO:0000256" key="1">
    <source>
        <dbReference type="SAM" id="Coils"/>
    </source>
</evidence>
<comment type="caution">
    <text evidence="4">The sequence shown here is derived from an EMBL/GenBank/DDBJ whole genome shotgun (WGS) entry which is preliminary data.</text>
</comment>
<keyword evidence="1" id="KW-0175">Coiled coil</keyword>
<reference evidence="4" key="1">
    <citation type="submission" date="2020-08" db="EMBL/GenBank/DDBJ databases">
        <title>Genome public.</title>
        <authorList>
            <person name="Liu C."/>
            <person name="Sun Q."/>
        </authorList>
    </citation>
    <scope>NUCLEOTIDE SEQUENCE</scope>
    <source>
        <strain evidence="4">NSJ-32</strain>
    </source>
</reference>
<gene>
    <name evidence="4" type="ORF">H8730_10065</name>
</gene>
<keyword evidence="2" id="KW-0812">Transmembrane</keyword>
<dbReference type="EMBL" id="JACRSQ010000013">
    <property type="protein sequence ID" value="MBC8543890.1"/>
    <property type="molecule type" value="Genomic_DNA"/>
</dbReference>
<feature type="transmembrane region" description="Helical" evidence="2">
    <location>
        <begin position="1284"/>
        <end position="1303"/>
    </location>
</feature>
<feature type="coiled-coil region" evidence="1">
    <location>
        <begin position="1122"/>
        <end position="1202"/>
    </location>
</feature>
<keyword evidence="2" id="KW-0472">Membrane</keyword>
<evidence type="ECO:0000313" key="5">
    <source>
        <dbReference type="Proteomes" id="UP000657006"/>
    </source>
</evidence>
<evidence type="ECO:0000256" key="3">
    <source>
        <dbReference type="SAM" id="SignalP"/>
    </source>
</evidence>
<sequence>MRNKKTNPFMAVLLSLCMMLGMLPSFGNTATADEIIAIHNVEELKAFRDSVNSGENYSGKTVTLKANLDLSGETNWTPIGNNTDYVFSGTFDGENHIIYNLTINATVQYAALFGRLENANIQNLGIENANITSKRDDVAVLAGNAKGGAISRCYVTGTVKGRGAVSGILGSTYDVTYKTQISNCYARVEIIQNGTYTKDLAGISGWNKATSVEITNCYSACIGEIRPIAGWSDGSPVSNDQFVSTYFDSTLSPNFSSDAGRTDLGRTSEELKTQSTFENWDFDAIWAIDPAVNGGYPYLQGFTPGLSGAPGSISVTVLDTSDNLVTNAAVSIRHTASNQETSLSHQGNGVYSSTVDSSDATYDVIVNGETVRQVTQIGNGAVRIQVQVEMHTHCVCGGDVTTGSHVCSDDTTWTAWGTADAMPSKSGSYYLKEDVSLSAAWEIPAGVTISLCLNGHTLKYEGSIVVTGVVYIQGGTLNICDCADGGTITGGNGNSSGAGGIYIIEEGTVSLYSGSISGNKTTSFGGGVCIGGQSTTGTFFMYGGSVSGNEVTKSTGGGGGVYVYNGAFTMYDGNISNNTGGFGGGGVYVLKGSFVMNGGSITGNTASERGGGVMIPSDDNSVVLSGAPVITGNTVNSTANNLYLASRKTITVDTLTQGAKIGITTSAEPAEGSPVSVTGQNNANYSGYFTSDDDNYAIENSKTNTVQLAVPHIHSFTVKNPDEKFLATPADCEHAAVYYISCDCGESSQGTNDEETFTSGAALGHAYGAWSFNGNDTHTRICARDSSHTETEACSGGTASYFEKAVCQDCQAGYGALLTDTTAPTGEIALGENKWNSFLNTITFGLFFKEMQTVTITANDDSYTHSGYTDDKAVTVEYYLSEQALTKTEAEAIDEWSAYTAPIDIDPIHKVIVYVKLTDHAGNETMICSDGVTFDTTAPVISDVTDGETYYTTQIAEIQDINLESVRLNGSTVTSPITLDGNKEAAYTITAADKAGNTTTVTVTMKPISSLSQPIDDIALENVKSSDKTEIEAVKAAVEAVDKTHATDEEKAALQEILDKCDALLQKIADTADEITDITDKANGYDPENVTSDDRADLEDLVDRADTLLDGENLTEDEKAALEKAKTIAETLIQNMDETADEIADITEKVKDITARNVIPEDKDDLEKAKEDLEKALEEYENNLTEDEKKAVQDDIDRIDEALKVIEKVETVEDQINVLPDTVTKDDIEAIKAAENIYNALTDYEKSLVNKDSKTKLDKAIADLAELNKPADTTPPITGDNSRWLWVALMFISGSAIITFAVYSRKKQAAQK</sequence>
<feature type="signal peptide" evidence="3">
    <location>
        <begin position="1"/>
        <end position="27"/>
    </location>
</feature>
<accession>A0A926I231</accession>
<keyword evidence="2" id="KW-1133">Transmembrane helix</keyword>